<dbReference type="EMBL" id="FNHB01000008">
    <property type="protein sequence ID" value="SDM89574.1"/>
    <property type="molecule type" value="Genomic_DNA"/>
</dbReference>
<proteinExistence type="predicted"/>
<organism evidence="1 2">
    <name type="scientific">Dendrosporobacter quercicolus</name>
    <dbReference type="NCBI Taxonomy" id="146817"/>
    <lineage>
        <taxon>Bacteria</taxon>
        <taxon>Bacillati</taxon>
        <taxon>Bacillota</taxon>
        <taxon>Negativicutes</taxon>
        <taxon>Selenomonadales</taxon>
        <taxon>Sporomusaceae</taxon>
        <taxon>Dendrosporobacter</taxon>
    </lineage>
</organism>
<dbReference type="Pfam" id="PF11209">
    <property type="entry name" value="LmeA"/>
    <property type="match status" value="1"/>
</dbReference>
<accession>A0A1G9WYE5</accession>
<dbReference type="STRING" id="146817.SAMN04488502_108129"/>
<name>A0A1G9WYE5_9FIRM</name>
<evidence type="ECO:0000313" key="2">
    <source>
        <dbReference type="Proteomes" id="UP000214880"/>
    </source>
</evidence>
<protein>
    <recommendedName>
        <fullName evidence="3">DUF2993 domain-containing protein</fullName>
    </recommendedName>
</protein>
<dbReference type="RefSeq" id="WP_092074349.1">
    <property type="nucleotide sequence ID" value="NZ_FNHB01000008.1"/>
</dbReference>
<reference evidence="1 2" key="1">
    <citation type="submission" date="2016-10" db="EMBL/GenBank/DDBJ databases">
        <authorList>
            <person name="de Groot N.N."/>
        </authorList>
    </citation>
    <scope>NUCLEOTIDE SEQUENCE [LARGE SCALE GENOMIC DNA]</scope>
    <source>
        <strain evidence="1 2">DSM 1736</strain>
    </source>
</reference>
<dbReference type="Proteomes" id="UP000214880">
    <property type="component" value="Unassembled WGS sequence"/>
</dbReference>
<sequence length="229" mass="24910">MTRRFVIGLAIIAMLLIAGQILLPKAVSDIVAQGMVRLTGSENVKVDVEKSPALLMLGGKFDKITLAAQNAKTDKLTFSELQAVLQDVQIDMNTLISRRQVVIQSVGEVELKAAFSQEELARFLNQAVKGVRNAIVTITPERVQASSNFAIGGFAHVAVTLEGKIVGDGQKIKFVTERFLLNNNHVGNIGGAVLTEIPLVDLSKLPFNVHTRDIVLEQGRVVIYTDNRP</sequence>
<dbReference type="InterPro" id="IPR021373">
    <property type="entry name" value="DUF2993"/>
</dbReference>
<evidence type="ECO:0000313" key="1">
    <source>
        <dbReference type="EMBL" id="SDM89574.1"/>
    </source>
</evidence>
<dbReference type="OrthoDB" id="1678803at2"/>
<keyword evidence="2" id="KW-1185">Reference proteome</keyword>
<dbReference type="AlphaFoldDB" id="A0A1G9WYE5"/>
<evidence type="ECO:0008006" key="3">
    <source>
        <dbReference type="Google" id="ProtNLM"/>
    </source>
</evidence>
<gene>
    <name evidence="1" type="ORF">SAMN04488502_108129</name>
</gene>